<keyword evidence="4" id="KW-0067">ATP-binding</keyword>
<dbReference type="InterPro" id="IPR013750">
    <property type="entry name" value="GHMP_kinase_C_dom"/>
</dbReference>
<dbReference type="PANTHER" id="PTHR32463:SF0">
    <property type="entry name" value="L-FUCOSE KINASE"/>
    <property type="match status" value="1"/>
</dbReference>
<keyword evidence="2" id="KW-0547">Nucleotide-binding</keyword>
<dbReference type="Pfam" id="PF00288">
    <property type="entry name" value="GHMP_kinases_N"/>
    <property type="match status" value="1"/>
</dbReference>
<dbReference type="PRINTS" id="PR00960">
    <property type="entry name" value="LMBPPROTEIN"/>
</dbReference>
<dbReference type="InterPro" id="IPR036554">
    <property type="entry name" value="GHMP_kinase_C_sf"/>
</dbReference>
<evidence type="ECO:0000256" key="4">
    <source>
        <dbReference type="ARBA" id="ARBA00022840"/>
    </source>
</evidence>
<dbReference type="EMBL" id="JAHCDA010000002">
    <property type="protein sequence ID" value="MBS7812125.1"/>
    <property type="molecule type" value="Genomic_DNA"/>
</dbReference>
<dbReference type="RefSeq" id="WP_213670757.1">
    <property type="nucleotide sequence ID" value="NZ_JAHCDA010000002.1"/>
</dbReference>
<keyword evidence="9" id="KW-1185">Reference proteome</keyword>
<dbReference type="Proteomes" id="UP000766336">
    <property type="component" value="Unassembled WGS sequence"/>
</dbReference>
<feature type="domain" description="GHMP kinase N-terminal" evidence="6">
    <location>
        <begin position="81"/>
        <end position="168"/>
    </location>
</feature>
<evidence type="ECO:0000313" key="9">
    <source>
        <dbReference type="Proteomes" id="UP000766336"/>
    </source>
</evidence>
<evidence type="ECO:0000259" key="7">
    <source>
        <dbReference type="Pfam" id="PF08544"/>
    </source>
</evidence>
<comment type="similarity">
    <text evidence="5">Belongs to the GHMP kinase family.</text>
</comment>
<dbReference type="GO" id="GO:0016301">
    <property type="term" value="F:kinase activity"/>
    <property type="evidence" value="ECO:0007669"/>
    <property type="project" value="UniProtKB-KW"/>
</dbReference>
<proteinExistence type="inferred from homology"/>
<dbReference type="PANTHER" id="PTHR32463">
    <property type="entry name" value="L-FUCOSE KINASE"/>
    <property type="match status" value="1"/>
</dbReference>
<comment type="caution">
    <text evidence="8">The sequence shown here is derived from an EMBL/GenBank/DDBJ whole genome shotgun (WGS) entry which is preliminary data.</text>
</comment>
<dbReference type="InterPro" id="IPR052203">
    <property type="entry name" value="GHMP_Kinase-Related"/>
</dbReference>
<evidence type="ECO:0000259" key="6">
    <source>
        <dbReference type="Pfam" id="PF00288"/>
    </source>
</evidence>
<evidence type="ECO:0000256" key="2">
    <source>
        <dbReference type="ARBA" id="ARBA00022741"/>
    </source>
</evidence>
<evidence type="ECO:0000256" key="1">
    <source>
        <dbReference type="ARBA" id="ARBA00022679"/>
    </source>
</evidence>
<dbReference type="SUPFAM" id="SSF55060">
    <property type="entry name" value="GHMP Kinase, C-terminal domain"/>
    <property type="match status" value="1"/>
</dbReference>
<name>A0ABS5QEK1_9PROT</name>
<keyword evidence="1" id="KW-0808">Transferase</keyword>
<dbReference type="InterPro" id="IPR020568">
    <property type="entry name" value="Ribosomal_Su5_D2-typ_SF"/>
</dbReference>
<dbReference type="Gene3D" id="3.30.230.120">
    <property type="match status" value="1"/>
</dbReference>
<accession>A0ABS5QEK1</accession>
<dbReference type="PIRSF" id="PIRSF036406">
    <property type="entry name" value="Hept_kin"/>
    <property type="match status" value="1"/>
</dbReference>
<feature type="domain" description="GHMP kinase C-terminal" evidence="7">
    <location>
        <begin position="242"/>
        <end position="309"/>
    </location>
</feature>
<evidence type="ECO:0000313" key="8">
    <source>
        <dbReference type="EMBL" id="MBS7812125.1"/>
    </source>
</evidence>
<dbReference type="InterPro" id="IPR001174">
    <property type="entry name" value="HddA/FKP"/>
</dbReference>
<reference evidence="8 9" key="1">
    <citation type="submission" date="2021-05" db="EMBL/GenBank/DDBJ databases">
        <title>Roseococcus sp. XZZS9, whole genome shotgun sequencing project.</title>
        <authorList>
            <person name="Zhao G."/>
            <person name="Shen L."/>
        </authorList>
    </citation>
    <scope>NUCLEOTIDE SEQUENCE [LARGE SCALE GENOMIC DNA]</scope>
    <source>
        <strain evidence="8 9">XZZS9</strain>
    </source>
</reference>
<dbReference type="InterPro" id="IPR014606">
    <property type="entry name" value="Heptose_7-P_kinase"/>
</dbReference>
<protein>
    <submittedName>
        <fullName evidence="8">GHMP kinase</fullName>
    </submittedName>
</protein>
<dbReference type="SUPFAM" id="SSF54211">
    <property type="entry name" value="Ribosomal protein S5 domain 2-like"/>
    <property type="match status" value="1"/>
</dbReference>
<dbReference type="InterPro" id="IPR006204">
    <property type="entry name" value="GHMP_kinase_N_dom"/>
</dbReference>
<sequence length="343" mass="36581">MIIRARAPLRLGLAGGGTDVSPYTDLHGGAVMNVTIDRYAYATVEPLAGDEIIVESVDLKRRRSYPVTARLPLDGELDIAKAVHNRIVADYGHGKTQAVRISTFSEAPAGSGLGSSSAIVVALVQAFTEWLGLPLGEYDVAHLAYVIERQDIGLHGGRQDQYAAAFGGFNFMEFYANDRVIVNPLKIKQEVANELASRTLLCFTGVSRESATIIAQQSDNVRAGATKSIEAMHALKASALTMKEALLRGDFGLLAETLREGWLQKRAMASGISNARIEEVQAAAMAAGAYAGKVSGAGGGGFMMLLAPLESRLGLIETLEAMGCRVEGCFFTQEGATAWRVRS</sequence>
<evidence type="ECO:0000256" key="5">
    <source>
        <dbReference type="ARBA" id="ARBA00038121"/>
    </source>
</evidence>
<evidence type="ECO:0000256" key="3">
    <source>
        <dbReference type="ARBA" id="ARBA00022777"/>
    </source>
</evidence>
<keyword evidence="3 8" id="KW-0418">Kinase</keyword>
<dbReference type="Pfam" id="PF08544">
    <property type="entry name" value="GHMP_kinases_C"/>
    <property type="match status" value="1"/>
</dbReference>
<organism evidence="8 9">
    <name type="scientific">Roseococcus pinisoli</name>
    <dbReference type="NCBI Taxonomy" id="2835040"/>
    <lineage>
        <taxon>Bacteria</taxon>
        <taxon>Pseudomonadati</taxon>
        <taxon>Pseudomonadota</taxon>
        <taxon>Alphaproteobacteria</taxon>
        <taxon>Acetobacterales</taxon>
        <taxon>Roseomonadaceae</taxon>
        <taxon>Roseococcus</taxon>
    </lineage>
</organism>
<gene>
    <name evidence="8" type="ORF">KHU32_14325</name>
</gene>